<dbReference type="STRING" id="411471.SUBVAR_05790"/>
<dbReference type="InterPro" id="IPR024399">
    <property type="entry name" value="DUF2628"/>
</dbReference>
<feature type="transmembrane region" description="Helical" evidence="1">
    <location>
        <begin position="15"/>
        <end position="33"/>
    </location>
</feature>
<gene>
    <name evidence="2" type="ORF">SUBVAR_05790</name>
</gene>
<dbReference type="Pfam" id="PF10947">
    <property type="entry name" value="DUF2628"/>
    <property type="match status" value="1"/>
</dbReference>
<dbReference type="HOGENOM" id="CLU_1675275_0_0_9"/>
<dbReference type="Proteomes" id="UP000003438">
    <property type="component" value="Unassembled WGS sequence"/>
</dbReference>
<evidence type="ECO:0000313" key="2">
    <source>
        <dbReference type="EMBL" id="EFB76010.1"/>
    </source>
</evidence>
<keyword evidence="1" id="KW-0472">Membrane</keyword>
<reference evidence="2" key="1">
    <citation type="submission" date="2009-12" db="EMBL/GenBank/DDBJ databases">
        <authorList>
            <person name="Weinstock G."/>
            <person name="Sodergren E."/>
            <person name="Clifton S."/>
            <person name="Fulton L."/>
            <person name="Fulton B."/>
            <person name="Courtney L."/>
            <person name="Fronick C."/>
            <person name="Harrison M."/>
            <person name="Strong C."/>
            <person name="Farmer C."/>
            <person name="Delahaunty K."/>
            <person name="Markovic C."/>
            <person name="Hall O."/>
            <person name="Minx P."/>
            <person name="Tomlinson C."/>
            <person name="Mitreva M."/>
            <person name="Nelson J."/>
            <person name="Hou S."/>
            <person name="Wollam A."/>
            <person name="Pepin K.H."/>
            <person name="Johnson M."/>
            <person name="Bhonagiri V."/>
            <person name="Nash W.E."/>
            <person name="Warren W."/>
            <person name="Chinwalla A."/>
            <person name="Mardis E.R."/>
            <person name="Wilson R.K."/>
        </authorList>
    </citation>
    <scope>NUCLEOTIDE SEQUENCE [LARGE SCALE GENOMIC DNA]</scope>
    <source>
        <strain evidence="2">DSM 15176</strain>
    </source>
</reference>
<dbReference type="AlphaFoldDB" id="D1PN75"/>
<sequence length="169" mass="19142">MYYLMQFFRMSETKHRVTFSFSAFFFGPAYLLYRKMWKEGILTGILSMLFYLPGLLDLVAYYNPGFFGPLPTGWLATAATFGEIASWALRVVLALFSVSWYEKHAKSRIETVCSQCPEGPERTEALSRSGGTNILAAILYFGLVALMEVAFLYMAGPALVNLLLYDMSW</sequence>
<organism evidence="2 3">
    <name type="scientific">Subdoligranulum variabile DSM 15176</name>
    <dbReference type="NCBI Taxonomy" id="411471"/>
    <lineage>
        <taxon>Bacteria</taxon>
        <taxon>Bacillati</taxon>
        <taxon>Bacillota</taxon>
        <taxon>Clostridia</taxon>
        <taxon>Eubacteriales</taxon>
        <taxon>Oscillospiraceae</taxon>
        <taxon>Subdoligranulum</taxon>
    </lineage>
</organism>
<accession>D1PN75</accession>
<feature type="transmembrane region" description="Helical" evidence="1">
    <location>
        <begin position="40"/>
        <end position="62"/>
    </location>
</feature>
<evidence type="ECO:0000256" key="1">
    <source>
        <dbReference type="SAM" id="Phobius"/>
    </source>
</evidence>
<evidence type="ECO:0000313" key="3">
    <source>
        <dbReference type="Proteomes" id="UP000003438"/>
    </source>
</evidence>
<keyword evidence="3" id="KW-1185">Reference proteome</keyword>
<comment type="caution">
    <text evidence="2">The sequence shown here is derived from an EMBL/GenBank/DDBJ whole genome shotgun (WGS) entry which is preliminary data.</text>
</comment>
<feature type="transmembrane region" description="Helical" evidence="1">
    <location>
        <begin position="74"/>
        <end position="98"/>
    </location>
</feature>
<keyword evidence="1" id="KW-1133">Transmembrane helix</keyword>
<feature type="transmembrane region" description="Helical" evidence="1">
    <location>
        <begin position="134"/>
        <end position="155"/>
    </location>
</feature>
<keyword evidence="1" id="KW-0812">Transmembrane</keyword>
<name>D1PN75_9FIRM</name>
<dbReference type="EMBL" id="ACBY02000023">
    <property type="protein sequence ID" value="EFB76010.1"/>
    <property type="molecule type" value="Genomic_DNA"/>
</dbReference>
<proteinExistence type="predicted"/>
<protein>
    <submittedName>
        <fullName evidence="2">Uncharacterized protein</fullName>
    </submittedName>
</protein>